<reference evidence="13" key="2">
    <citation type="journal article" date="2021" name="PeerJ">
        <title>Extensive microbial diversity within the chicken gut microbiome revealed by metagenomics and culture.</title>
        <authorList>
            <person name="Gilroy R."/>
            <person name="Ravi A."/>
            <person name="Getino M."/>
            <person name="Pursley I."/>
            <person name="Horton D.L."/>
            <person name="Alikhan N.F."/>
            <person name="Baker D."/>
            <person name="Gharbi K."/>
            <person name="Hall N."/>
            <person name="Watson M."/>
            <person name="Adriaenssens E.M."/>
            <person name="Foster-Nyarko E."/>
            <person name="Jarju S."/>
            <person name="Secka A."/>
            <person name="Antonio M."/>
            <person name="Oren A."/>
            <person name="Chaudhuri R.R."/>
            <person name="La Ragione R."/>
            <person name="Hildebrand F."/>
            <person name="Pallen M.J."/>
        </authorList>
    </citation>
    <scope>NUCLEOTIDE SEQUENCE</scope>
    <source>
        <strain evidence="13">D3-1215</strain>
    </source>
</reference>
<evidence type="ECO:0000313" key="13">
    <source>
        <dbReference type="EMBL" id="MBO8446587.1"/>
    </source>
</evidence>
<dbReference type="SUPFAM" id="SSF54534">
    <property type="entry name" value="FKBP-like"/>
    <property type="match status" value="1"/>
</dbReference>
<dbReference type="EMBL" id="JADIMR010000033">
    <property type="protein sequence ID" value="MBO8446587.1"/>
    <property type="molecule type" value="Genomic_DNA"/>
</dbReference>
<dbReference type="Gene3D" id="2.40.10.330">
    <property type="match status" value="1"/>
</dbReference>
<evidence type="ECO:0000256" key="4">
    <source>
        <dbReference type="ARBA" id="ARBA00013194"/>
    </source>
</evidence>
<evidence type="ECO:0000256" key="7">
    <source>
        <dbReference type="ARBA" id="ARBA00023186"/>
    </source>
</evidence>
<sequence length="183" mass="19839">MEEKFYISLAYELRVGDEQELMESTTAENPLVFYSGIGMMLDKFEANVTQLNPGDSFDFTIECADAYGEYDDNGVIDLPKHLFEINGKIEESILFEGNIVPLSDSEGNRVDASVVKVGHDTVTVDLNHPLAGEDLHFTGKIIDKHPATDEEIKKAMSGCHCGGGCHCDEDDCGSGCNGGGCCC</sequence>
<name>A0A9D9EFZ4_9BACT</name>
<dbReference type="InterPro" id="IPR001179">
    <property type="entry name" value="PPIase_FKBP_dom"/>
</dbReference>
<comment type="subcellular location">
    <subcellularLocation>
        <location evidence="2">Cytoplasm</location>
    </subcellularLocation>
</comment>
<organism evidence="13 14">
    <name type="scientific">Candidatus Enterocola intestinipullorum</name>
    <dbReference type="NCBI Taxonomy" id="2840783"/>
    <lineage>
        <taxon>Bacteria</taxon>
        <taxon>Pseudomonadati</taxon>
        <taxon>Bacteroidota</taxon>
        <taxon>Bacteroidia</taxon>
        <taxon>Bacteroidales</taxon>
        <taxon>Candidatus Enterocola</taxon>
    </lineage>
</organism>
<dbReference type="Pfam" id="PF00254">
    <property type="entry name" value="FKBP_C"/>
    <property type="match status" value="1"/>
</dbReference>
<comment type="similarity">
    <text evidence="3">Belongs to the FKBP-type PPIase family.</text>
</comment>
<evidence type="ECO:0000256" key="10">
    <source>
        <dbReference type="ARBA" id="ARBA00040015"/>
    </source>
</evidence>
<dbReference type="InterPro" id="IPR048261">
    <property type="entry name" value="SlpA/SlyD-like_ins_sf"/>
</dbReference>
<evidence type="ECO:0000259" key="12">
    <source>
        <dbReference type="Pfam" id="PF00254"/>
    </source>
</evidence>
<evidence type="ECO:0000313" key="14">
    <source>
        <dbReference type="Proteomes" id="UP000823637"/>
    </source>
</evidence>
<evidence type="ECO:0000256" key="5">
    <source>
        <dbReference type="ARBA" id="ARBA00022490"/>
    </source>
</evidence>
<dbReference type="PANTHER" id="PTHR47861:SF3">
    <property type="entry name" value="FKBP-TYPE PEPTIDYL-PROLYL CIS-TRANS ISOMERASE SLYD"/>
    <property type="match status" value="1"/>
</dbReference>
<protein>
    <recommendedName>
        <fullName evidence="10">FKBP-type peptidyl-prolyl cis-trans isomerase SlyD</fullName>
        <ecNumber evidence="4">5.2.1.8</ecNumber>
    </recommendedName>
    <alternativeName>
        <fullName evidence="11">Metallochaperone SlyD</fullName>
    </alternativeName>
</protein>
<keyword evidence="7" id="KW-0143">Chaperone</keyword>
<evidence type="ECO:0000256" key="3">
    <source>
        <dbReference type="ARBA" id="ARBA00006577"/>
    </source>
</evidence>
<dbReference type="PANTHER" id="PTHR47861">
    <property type="entry name" value="FKBP-TYPE PEPTIDYL-PROLYL CIS-TRANS ISOMERASE SLYD"/>
    <property type="match status" value="1"/>
</dbReference>
<evidence type="ECO:0000256" key="11">
    <source>
        <dbReference type="ARBA" id="ARBA00042772"/>
    </source>
</evidence>
<dbReference type="GO" id="GO:0003755">
    <property type="term" value="F:peptidyl-prolyl cis-trans isomerase activity"/>
    <property type="evidence" value="ECO:0007669"/>
    <property type="project" value="UniProtKB-KW"/>
</dbReference>
<comment type="caution">
    <text evidence="13">The sequence shown here is derived from an EMBL/GenBank/DDBJ whole genome shotgun (WGS) entry which is preliminary data.</text>
</comment>
<dbReference type="EC" id="5.2.1.8" evidence="4"/>
<reference evidence="13" key="1">
    <citation type="submission" date="2020-10" db="EMBL/GenBank/DDBJ databases">
        <authorList>
            <person name="Gilroy R."/>
        </authorList>
    </citation>
    <scope>NUCLEOTIDE SEQUENCE</scope>
    <source>
        <strain evidence="13">D3-1215</strain>
    </source>
</reference>
<evidence type="ECO:0000256" key="9">
    <source>
        <dbReference type="ARBA" id="ARBA00037071"/>
    </source>
</evidence>
<dbReference type="InterPro" id="IPR046357">
    <property type="entry name" value="PPIase_dom_sf"/>
</dbReference>
<dbReference type="Gene3D" id="3.10.50.40">
    <property type="match status" value="1"/>
</dbReference>
<proteinExistence type="inferred from homology"/>
<evidence type="ECO:0000256" key="8">
    <source>
        <dbReference type="ARBA" id="ARBA00023235"/>
    </source>
</evidence>
<gene>
    <name evidence="13" type="ORF">IAC32_02425</name>
</gene>
<keyword evidence="8 13" id="KW-0413">Isomerase</keyword>
<keyword evidence="6" id="KW-0697">Rotamase</keyword>
<evidence type="ECO:0000256" key="2">
    <source>
        <dbReference type="ARBA" id="ARBA00004496"/>
    </source>
</evidence>
<comment type="catalytic activity">
    <reaction evidence="1">
        <text>[protein]-peptidylproline (omega=180) = [protein]-peptidylproline (omega=0)</text>
        <dbReference type="Rhea" id="RHEA:16237"/>
        <dbReference type="Rhea" id="RHEA-COMP:10747"/>
        <dbReference type="Rhea" id="RHEA-COMP:10748"/>
        <dbReference type="ChEBI" id="CHEBI:83833"/>
        <dbReference type="ChEBI" id="CHEBI:83834"/>
        <dbReference type="EC" id="5.2.1.8"/>
    </reaction>
</comment>
<comment type="function">
    <text evidence="9">Also involved in hydrogenase metallocenter assembly, probably by participating in the nickel insertion step. This function in hydrogenase biosynthesis requires chaperone activity and the presence of the metal-binding domain, but not PPIase activity.</text>
</comment>
<feature type="domain" description="PPIase FKBP-type" evidence="12">
    <location>
        <begin position="7"/>
        <end position="78"/>
    </location>
</feature>
<dbReference type="GO" id="GO:0005737">
    <property type="term" value="C:cytoplasm"/>
    <property type="evidence" value="ECO:0007669"/>
    <property type="project" value="UniProtKB-SubCell"/>
</dbReference>
<evidence type="ECO:0000256" key="1">
    <source>
        <dbReference type="ARBA" id="ARBA00000971"/>
    </source>
</evidence>
<keyword evidence="5" id="KW-0963">Cytoplasm</keyword>
<dbReference type="GO" id="GO:0042026">
    <property type="term" value="P:protein refolding"/>
    <property type="evidence" value="ECO:0007669"/>
    <property type="project" value="UniProtKB-ARBA"/>
</dbReference>
<evidence type="ECO:0000256" key="6">
    <source>
        <dbReference type="ARBA" id="ARBA00023110"/>
    </source>
</evidence>
<dbReference type="Proteomes" id="UP000823637">
    <property type="component" value="Unassembled WGS sequence"/>
</dbReference>
<dbReference type="AlphaFoldDB" id="A0A9D9EFZ4"/>
<accession>A0A9D9EFZ4</accession>